<proteinExistence type="inferred from homology"/>
<dbReference type="PANTHER" id="PTHR10033">
    <property type="entry name" value="CALSEQUESTRIN"/>
    <property type="match status" value="1"/>
</dbReference>
<sequence length="1131" mass="128981">MKLQLFLLISYSTLISAQFQGQEWPTPNFMQPITRAPPKWEWTRWSNDWEFWRSCGGRACTGKSYLATENSGFSMITPSGPSDPDHIGDGNKTPENKPRLAAFRLMAGRLTVNAIQSVADTELLLLPGHIASHITSILCEMLLGIVALLIGRIEASDFDYARILGNPKMTCGEDGVMLDIETSLPFQGRIYVTDKNGSRVYSGFISIGFHPVVMTPSDRVFALRCLDEAPVREISDRSDVNCTHAVRQAAHWDRMPTNFTIGDPIVHDWSCQFPREEEGQFLTVLTYCSAVSRTGQVMHLIDENGCIVDQELLSDLTYSNYQVKIYGRAKMFRFVSGDKFRFECRLRMCRKGVGGCNSESIPPKCAFTKEEILKHKEGRRTRLDAVDQHFKTNLLNDAVSFAREIAVSSEWIHVAHNDYTDAENLRERYRINGVVDHSMEPLARPIRAPHFLKYISYRDVDLIKSPSKPNQISIVENQLVKRVPSSVDFNSIDELHPDFGGSISRTSKEVQPPMAATMRFLPVLATKLEIFEKSKPTWRTTYIILPPGSTPSPDLFRETKGEDVLQLTLPSTGWQIAQTPRVALPFDDVPAGTTTTTRRPRKVVYRPNESEAREDDLELMDLNAGEPPFDADSAEINRIPGSVNDIQEQFENHRQQWRLDEVPVNQNETIILAGAQCSNSTTSGTSQRCKWSSMENILLAWSFGSLVLWIILGAMTWVLRLGLLALLALRSYAGFSKTEELECMFLGYPDLEYDGFDRTEVLTEKNFNKTVFAEDAKSVIFFNDVEDDDPELDQYECFLQLSAQIMTKRGYNFYTVNTTKEVKLRRQEEVEKGEDTIHVYKDGYKIEYNGVRDPETFVSWLMDIPDDPVTIINDEHDLEEFEELEDDCVRIVGYFEPGSAALKEFEEAAEDFMGEIEFYAVVNSYWARKVGLKRVGEVQMWRPFEESPLFAPTSVDTEEEFEDWVEKHKEPVMVKLQLDNYFNVWRDPEEDERMVLAFVDEETREGRAMKKLLDKLADENSEHAGTLEIILVDPDEFPLMVDVWEEMFGIDIEEGPQIGLVDISEKEGIWFDMSQVNLDDPKKHSDSNFEVLQTWVDQIMSGQISLDDDDDDDEPPPPPPTKSGKKSKKEL</sequence>
<evidence type="ECO:0000256" key="4">
    <source>
        <dbReference type="ARBA" id="ARBA00022951"/>
    </source>
</evidence>
<dbReference type="GO" id="GO:0051279">
    <property type="term" value="P:regulation of release of sequestered calcium ion into cytosol"/>
    <property type="evidence" value="ECO:0007669"/>
    <property type="project" value="TreeGrafter"/>
</dbReference>
<evidence type="ECO:0000256" key="7">
    <source>
        <dbReference type="SAM" id="MobiDB-lite"/>
    </source>
</evidence>
<dbReference type="InterPro" id="IPR036249">
    <property type="entry name" value="Thioredoxin-like_sf"/>
</dbReference>
<feature type="region of interest" description="Disordered" evidence="7">
    <location>
        <begin position="1100"/>
        <end position="1131"/>
    </location>
</feature>
<evidence type="ECO:0000313" key="11">
    <source>
        <dbReference type="EMBL" id="CAJ0575812.1"/>
    </source>
</evidence>
<keyword evidence="8" id="KW-0472">Membrane</keyword>
<evidence type="ECO:0000256" key="8">
    <source>
        <dbReference type="SAM" id="Phobius"/>
    </source>
</evidence>
<dbReference type="InterPro" id="IPR001393">
    <property type="entry name" value="Calsequestrin"/>
</dbReference>
<dbReference type="GO" id="GO:0005509">
    <property type="term" value="F:calcium ion binding"/>
    <property type="evidence" value="ECO:0007669"/>
    <property type="project" value="InterPro"/>
</dbReference>
<dbReference type="GO" id="GO:0033018">
    <property type="term" value="C:sarcoplasmic reticulum lumen"/>
    <property type="evidence" value="ECO:0007669"/>
    <property type="project" value="UniProtKB-SubCell"/>
</dbReference>
<comment type="caution">
    <text evidence="11">The sequence shown here is derived from an EMBL/GenBank/DDBJ whole genome shotgun (WGS) entry which is preliminary data.</text>
</comment>
<organism evidence="11 12">
    <name type="scientific">Mesorhabditis spiculigera</name>
    <dbReference type="NCBI Taxonomy" id="96644"/>
    <lineage>
        <taxon>Eukaryota</taxon>
        <taxon>Metazoa</taxon>
        <taxon>Ecdysozoa</taxon>
        <taxon>Nematoda</taxon>
        <taxon>Chromadorea</taxon>
        <taxon>Rhabditida</taxon>
        <taxon>Rhabditina</taxon>
        <taxon>Rhabditomorpha</taxon>
        <taxon>Rhabditoidea</taxon>
        <taxon>Rhabditidae</taxon>
        <taxon>Mesorhabditinae</taxon>
        <taxon>Mesorhabditis</taxon>
    </lineage>
</organism>
<dbReference type="PANTHER" id="PTHR10033:SF0">
    <property type="entry name" value="CALSEQUESTRIN"/>
    <property type="match status" value="1"/>
</dbReference>
<dbReference type="PRINTS" id="PR00312">
    <property type="entry name" value="CALSEQUESTRN"/>
</dbReference>
<feature type="compositionally biased region" description="Acidic residues" evidence="7">
    <location>
        <begin position="1106"/>
        <end position="1115"/>
    </location>
</feature>
<dbReference type="EMBL" id="CATQJA010002641">
    <property type="protein sequence ID" value="CAJ0575812.1"/>
    <property type="molecule type" value="Genomic_DNA"/>
</dbReference>
<dbReference type="AlphaFoldDB" id="A0AA36CWU3"/>
<evidence type="ECO:0000256" key="2">
    <source>
        <dbReference type="ARBA" id="ARBA00010987"/>
    </source>
</evidence>
<reference evidence="11" key="1">
    <citation type="submission" date="2023-06" db="EMBL/GenBank/DDBJ databases">
        <authorList>
            <person name="Delattre M."/>
        </authorList>
    </citation>
    <scope>NUCLEOTIDE SEQUENCE</scope>
    <source>
        <strain evidence="11">AF72</strain>
    </source>
</reference>
<evidence type="ECO:0000259" key="10">
    <source>
        <dbReference type="PROSITE" id="PS51034"/>
    </source>
</evidence>
<keyword evidence="9" id="KW-0732">Signal</keyword>
<dbReference type="PROSITE" id="PS51034">
    <property type="entry name" value="ZP_2"/>
    <property type="match status" value="1"/>
</dbReference>
<protein>
    <recommendedName>
        <fullName evidence="6">Calsequestrin</fullName>
    </recommendedName>
</protein>
<comment type="similarity">
    <text evidence="2 6">Belongs to the calsequestrin family.</text>
</comment>
<evidence type="ECO:0000313" key="12">
    <source>
        <dbReference type="Proteomes" id="UP001177023"/>
    </source>
</evidence>
<keyword evidence="5" id="KW-0514">Muscle protein</keyword>
<feature type="chain" id="PRO_5041470477" description="Calsequestrin" evidence="9">
    <location>
        <begin position="18"/>
        <end position="1131"/>
    </location>
</feature>
<keyword evidence="8" id="KW-1133">Transmembrane helix</keyword>
<keyword evidence="12" id="KW-1185">Reference proteome</keyword>
<dbReference type="SUPFAM" id="SSF52833">
    <property type="entry name" value="Thioredoxin-like"/>
    <property type="match status" value="3"/>
</dbReference>
<dbReference type="InterPro" id="IPR041859">
    <property type="entry name" value="Calsequestrin_N"/>
</dbReference>
<evidence type="ECO:0000256" key="5">
    <source>
        <dbReference type="ARBA" id="ARBA00023179"/>
    </source>
</evidence>
<evidence type="ECO:0000256" key="9">
    <source>
        <dbReference type="SAM" id="SignalP"/>
    </source>
</evidence>
<dbReference type="InterPro" id="IPR057475">
    <property type="entry name" value="CUT_C"/>
</dbReference>
<feature type="transmembrane region" description="Helical" evidence="8">
    <location>
        <begin position="698"/>
        <end position="729"/>
    </location>
</feature>
<evidence type="ECO:0000256" key="1">
    <source>
        <dbReference type="ARBA" id="ARBA00004564"/>
    </source>
</evidence>
<dbReference type="SMART" id="SM00241">
    <property type="entry name" value="ZP"/>
    <property type="match status" value="1"/>
</dbReference>
<keyword evidence="8" id="KW-0812">Transmembrane</keyword>
<dbReference type="Proteomes" id="UP001177023">
    <property type="component" value="Unassembled WGS sequence"/>
</dbReference>
<evidence type="ECO:0000256" key="3">
    <source>
        <dbReference type="ARBA" id="ARBA00022837"/>
    </source>
</evidence>
<evidence type="ECO:0000256" key="6">
    <source>
        <dbReference type="RuleBase" id="RU000648"/>
    </source>
</evidence>
<dbReference type="CDD" id="cd03065">
    <property type="entry name" value="PDI_b_Calsequestrin_N"/>
    <property type="match status" value="1"/>
</dbReference>
<feature type="non-terminal residue" evidence="11">
    <location>
        <position position="1"/>
    </location>
</feature>
<keyword evidence="4" id="KW-0703">Sarcoplasmic reticulum</keyword>
<comment type="function">
    <text evidence="6">Calsequestrin is a high-capacity, moderate affinity, calcium-binding protein and thus acts as an internal calcium store in muscle.</text>
</comment>
<dbReference type="InterPro" id="IPR041860">
    <property type="entry name" value="Calsequestrin_C"/>
</dbReference>
<name>A0AA36CWU3_9BILA</name>
<dbReference type="Pfam" id="PF25301">
    <property type="entry name" value="CUT_C"/>
    <property type="match status" value="1"/>
</dbReference>
<dbReference type="Pfam" id="PF01216">
    <property type="entry name" value="Calsequestrin"/>
    <property type="match status" value="1"/>
</dbReference>
<gene>
    <name evidence="11" type="ORF">MSPICULIGERA_LOCUS14116</name>
</gene>
<keyword evidence="3 6" id="KW-0106">Calcium</keyword>
<dbReference type="FunFam" id="3.40.30.10:FF:000346">
    <property type="entry name" value="Calsequestrin"/>
    <property type="match status" value="1"/>
</dbReference>
<dbReference type="FunFam" id="3.40.30.10:FF:000344">
    <property type="entry name" value="Calsequestrin"/>
    <property type="match status" value="1"/>
</dbReference>
<feature type="signal peptide" evidence="9">
    <location>
        <begin position="1"/>
        <end position="17"/>
    </location>
</feature>
<dbReference type="InterPro" id="IPR001507">
    <property type="entry name" value="ZP_dom"/>
</dbReference>
<dbReference type="Gene3D" id="3.40.30.10">
    <property type="entry name" value="Glutaredoxin"/>
    <property type="match status" value="3"/>
</dbReference>
<dbReference type="CDD" id="cd03074">
    <property type="entry name" value="PDI_b'_Calsequestrin_C"/>
    <property type="match status" value="1"/>
</dbReference>
<feature type="domain" description="ZP" evidence="10">
    <location>
        <begin position="138"/>
        <end position="363"/>
    </location>
</feature>
<accession>A0AA36CWU3</accession>
<comment type="subcellular location">
    <subcellularLocation>
        <location evidence="1">Sarcoplasmic reticulum lumen</location>
    </subcellularLocation>
</comment>